<dbReference type="RefSeq" id="XP_060294300.1">
    <property type="nucleotide sequence ID" value="XM_060442251.1"/>
</dbReference>
<evidence type="ECO:0008006" key="4">
    <source>
        <dbReference type="Google" id="ProtNLM"/>
    </source>
</evidence>
<organism evidence="2 3">
    <name type="scientific">Lasiosphaeria miniovina</name>
    <dbReference type="NCBI Taxonomy" id="1954250"/>
    <lineage>
        <taxon>Eukaryota</taxon>
        <taxon>Fungi</taxon>
        <taxon>Dikarya</taxon>
        <taxon>Ascomycota</taxon>
        <taxon>Pezizomycotina</taxon>
        <taxon>Sordariomycetes</taxon>
        <taxon>Sordariomycetidae</taxon>
        <taxon>Sordariales</taxon>
        <taxon>Lasiosphaeriaceae</taxon>
        <taxon>Lasiosphaeria</taxon>
    </lineage>
</organism>
<protein>
    <recommendedName>
        <fullName evidence="4">Secreted protein</fullName>
    </recommendedName>
</protein>
<feature type="chain" id="PRO_5041435421" description="Secreted protein" evidence="1">
    <location>
        <begin position="21"/>
        <end position="71"/>
    </location>
</feature>
<dbReference type="EMBL" id="JAUIRO010000005">
    <property type="protein sequence ID" value="KAK0712977.1"/>
    <property type="molecule type" value="Genomic_DNA"/>
</dbReference>
<accession>A0AA40ABR6</accession>
<dbReference type="AlphaFoldDB" id="A0AA40ABR6"/>
<evidence type="ECO:0000313" key="2">
    <source>
        <dbReference type="EMBL" id="KAK0712977.1"/>
    </source>
</evidence>
<reference evidence="2" key="1">
    <citation type="submission" date="2023-06" db="EMBL/GenBank/DDBJ databases">
        <title>Genome-scale phylogeny and comparative genomics of the fungal order Sordariales.</title>
        <authorList>
            <consortium name="Lawrence Berkeley National Laboratory"/>
            <person name="Hensen N."/>
            <person name="Bonometti L."/>
            <person name="Westerberg I."/>
            <person name="Brannstrom I.O."/>
            <person name="Guillou S."/>
            <person name="Cros-Aarteil S."/>
            <person name="Calhoun S."/>
            <person name="Haridas S."/>
            <person name="Kuo A."/>
            <person name="Mondo S."/>
            <person name="Pangilinan J."/>
            <person name="Riley R."/>
            <person name="LaButti K."/>
            <person name="Andreopoulos B."/>
            <person name="Lipzen A."/>
            <person name="Chen C."/>
            <person name="Yanf M."/>
            <person name="Daum C."/>
            <person name="Ng V."/>
            <person name="Clum A."/>
            <person name="Steindorff A."/>
            <person name="Ohm R."/>
            <person name="Martin F."/>
            <person name="Silar P."/>
            <person name="Natvig D."/>
            <person name="Lalanne C."/>
            <person name="Gautier V."/>
            <person name="Ament-velasquez S.L."/>
            <person name="Kruys A."/>
            <person name="Hutchinson M.I."/>
            <person name="Powell A.J."/>
            <person name="Barry K."/>
            <person name="Miller A.N."/>
            <person name="Grigoriev I.V."/>
            <person name="Debuchy R."/>
            <person name="Gladieux P."/>
            <person name="Thoren M.H."/>
            <person name="Johannesson H."/>
        </authorList>
    </citation>
    <scope>NUCLEOTIDE SEQUENCE</scope>
    <source>
        <strain evidence="2">SMH2392-1A</strain>
    </source>
</reference>
<gene>
    <name evidence="2" type="ORF">B0T26DRAFT_715820</name>
</gene>
<proteinExistence type="predicted"/>
<feature type="signal peptide" evidence="1">
    <location>
        <begin position="1"/>
        <end position="20"/>
    </location>
</feature>
<dbReference type="GeneID" id="85325521"/>
<name>A0AA40ABR6_9PEZI</name>
<keyword evidence="3" id="KW-1185">Reference proteome</keyword>
<keyword evidence="1" id="KW-0732">Signal</keyword>
<dbReference type="Proteomes" id="UP001172101">
    <property type="component" value="Unassembled WGS sequence"/>
</dbReference>
<sequence>MLAVRIQCWFMFARLAPTLPTPCPRQAHAPALAYIASLFSPSVARARNCECYCGLSVNCNASWIVYNALRS</sequence>
<comment type="caution">
    <text evidence="2">The sequence shown here is derived from an EMBL/GenBank/DDBJ whole genome shotgun (WGS) entry which is preliminary data.</text>
</comment>
<evidence type="ECO:0000313" key="3">
    <source>
        <dbReference type="Proteomes" id="UP001172101"/>
    </source>
</evidence>
<evidence type="ECO:0000256" key="1">
    <source>
        <dbReference type="SAM" id="SignalP"/>
    </source>
</evidence>